<feature type="chain" id="PRO_5004591880" description="Corticotropin-releasing factor domain-containing protein" evidence="1">
    <location>
        <begin position="27"/>
        <end position="132"/>
    </location>
</feature>
<dbReference type="EMBL" id="CAEY01000589">
    <property type="status" value="NOT_ANNOTATED_CDS"/>
    <property type="molecule type" value="Genomic_DNA"/>
</dbReference>
<reference evidence="3" key="1">
    <citation type="submission" date="2011-08" db="EMBL/GenBank/DDBJ databases">
        <authorList>
            <person name="Rombauts S."/>
        </authorList>
    </citation>
    <scope>NUCLEOTIDE SEQUENCE</scope>
    <source>
        <strain evidence="3">London</strain>
    </source>
</reference>
<evidence type="ECO:0008006" key="4">
    <source>
        <dbReference type="Google" id="ProtNLM"/>
    </source>
</evidence>
<reference evidence="2" key="2">
    <citation type="submission" date="2015-06" db="UniProtKB">
        <authorList>
            <consortium name="EnsemblMetazoa"/>
        </authorList>
    </citation>
    <scope>IDENTIFICATION</scope>
</reference>
<dbReference type="AlphaFoldDB" id="T1KV10"/>
<dbReference type="HOGENOM" id="CLU_1919727_0_0_1"/>
<organism evidence="2 3">
    <name type="scientific">Tetranychus urticae</name>
    <name type="common">Two-spotted spider mite</name>
    <dbReference type="NCBI Taxonomy" id="32264"/>
    <lineage>
        <taxon>Eukaryota</taxon>
        <taxon>Metazoa</taxon>
        <taxon>Ecdysozoa</taxon>
        <taxon>Arthropoda</taxon>
        <taxon>Chelicerata</taxon>
        <taxon>Arachnida</taxon>
        <taxon>Acari</taxon>
        <taxon>Acariformes</taxon>
        <taxon>Trombidiformes</taxon>
        <taxon>Prostigmata</taxon>
        <taxon>Eleutherengona</taxon>
        <taxon>Raphignathae</taxon>
        <taxon>Tetranychoidea</taxon>
        <taxon>Tetranychidae</taxon>
        <taxon>Tetranychus</taxon>
    </lineage>
</organism>
<evidence type="ECO:0000313" key="2">
    <source>
        <dbReference type="EnsemblMetazoa" id="tetur22g02000.1"/>
    </source>
</evidence>
<keyword evidence="3" id="KW-1185">Reference proteome</keyword>
<dbReference type="EnsemblMetazoa" id="tetur22g02000.1">
    <property type="protein sequence ID" value="tetur22g02000.1"/>
    <property type="gene ID" value="tetur22g02000"/>
</dbReference>
<evidence type="ECO:0000256" key="1">
    <source>
        <dbReference type="SAM" id="SignalP"/>
    </source>
</evidence>
<feature type="signal peptide" evidence="1">
    <location>
        <begin position="1"/>
        <end position="26"/>
    </location>
</feature>
<name>T1KV10_TETUR</name>
<proteinExistence type="predicted"/>
<accession>T1KV10</accession>
<evidence type="ECO:0000313" key="3">
    <source>
        <dbReference type="Proteomes" id="UP000015104"/>
    </source>
</evidence>
<keyword evidence="1" id="KW-0732">Signal</keyword>
<protein>
    <recommendedName>
        <fullName evidence="4">Corticotropin-releasing factor domain-containing protein</fullName>
    </recommendedName>
</protein>
<sequence>MKLTGNSCFLLSFLLVIVISIPLINGQFFTKTSKSIPRMGRRSEPLSKASILQAIYGQSEATIGSDGLIKDDQEMNLNNPDNQFKDEDESMFKELQDDKEEPEYTSVVIKNLKKVLRAYARNHRNDGLNSIN</sequence>
<dbReference type="Proteomes" id="UP000015104">
    <property type="component" value="Unassembled WGS sequence"/>
</dbReference>